<gene>
    <name evidence="4" type="ORF">Ocin01_08384</name>
</gene>
<feature type="signal peptide" evidence="2">
    <location>
        <begin position="1"/>
        <end position="19"/>
    </location>
</feature>
<reference evidence="4 5" key="1">
    <citation type="journal article" date="2016" name="Genome Biol. Evol.">
        <title>Gene Family Evolution Reflects Adaptation to Soil Environmental Stressors in the Genome of the Collembolan Orchesella cincta.</title>
        <authorList>
            <person name="Faddeeva-Vakhrusheva A."/>
            <person name="Derks M.F."/>
            <person name="Anvar S.Y."/>
            <person name="Agamennone V."/>
            <person name="Suring W."/>
            <person name="Smit S."/>
            <person name="van Straalen N.M."/>
            <person name="Roelofs D."/>
        </authorList>
    </citation>
    <scope>NUCLEOTIDE SEQUENCE [LARGE SCALE GENOMIC DNA]</scope>
    <source>
        <tissue evidence="4">Mixed pool</tissue>
    </source>
</reference>
<dbReference type="PANTHER" id="PTHR47668:SF1">
    <property type="entry name" value="DIENELACTONE HYDROLASE DOMAIN-CONTAINING PROTEIN-RELATED"/>
    <property type="match status" value="1"/>
</dbReference>
<proteinExistence type="predicted"/>
<dbReference type="STRING" id="48709.A0A1D2MZ25"/>
<keyword evidence="2" id="KW-0732">Signal</keyword>
<feature type="compositionally biased region" description="Acidic residues" evidence="1">
    <location>
        <begin position="60"/>
        <end position="73"/>
    </location>
</feature>
<sequence>MKMNFSLAIFLLATLLAQSYSVVGTEDEYEHDYNVVEHPGPTVSPVQLEVEETVVPVEPGSDDDEEKEGDEEVVQTTTYPVFDEPPSSTTTESNTLPLTSTTVGTTTTSTTSTTSATSTSTSTEISSTTSTAPFLPPHQRPVRSDLASMPPPTGQEILVGNVTIYESAVTNDTFEDVMLISVHDIFGFHPHVKYISDRWQDMATAQWFQTFFMEIQSQLKIFHLPKTAKYLFNKDGFWGQIKVDLLNVMNYYRQTANITSFGLYGFCWGGKMIVYASEDKDFQGINAIGFVHPSRLVTSDANKINAPALLLPSNAEPDMVPFLQILEQRFGEGKSEHYRYEDMRHGFAGATSDFSNPDVRSRVEDVIEKLNIFFRKHLV</sequence>
<comment type="caution">
    <text evidence="4">The sequence shown here is derived from an EMBL/GenBank/DDBJ whole genome shotgun (WGS) entry which is preliminary data.</text>
</comment>
<keyword evidence="5" id="KW-1185">Reference proteome</keyword>
<feature type="region of interest" description="Disordered" evidence="1">
    <location>
        <begin position="57"/>
        <end position="138"/>
    </location>
</feature>
<dbReference type="OrthoDB" id="17560at2759"/>
<feature type="compositionally biased region" description="Low complexity" evidence="1">
    <location>
        <begin position="84"/>
        <end position="131"/>
    </location>
</feature>
<name>A0A1D2MZ25_ORCCI</name>
<accession>A0A1D2MZ25</accession>
<evidence type="ECO:0000313" key="5">
    <source>
        <dbReference type="Proteomes" id="UP000094527"/>
    </source>
</evidence>
<organism evidence="4 5">
    <name type="scientific">Orchesella cincta</name>
    <name type="common">Springtail</name>
    <name type="synonym">Podura cincta</name>
    <dbReference type="NCBI Taxonomy" id="48709"/>
    <lineage>
        <taxon>Eukaryota</taxon>
        <taxon>Metazoa</taxon>
        <taxon>Ecdysozoa</taxon>
        <taxon>Arthropoda</taxon>
        <taxon>Hexapoda</taxon>
        <taxon>Collembola</taxon>
        <taxon>Entomobryomorpha</taxon>
        <taxon>Entomobryoidea</taxon>
        <taxon>Orchesellidae</taxon>
        <taxon>Orchesellinae</taxon>
        <taxon>Orchesella</taxon>
    </lineage>
</organism>
<evidence type="ECO:0000259" key="3">
    <source>
        <dbReference type="Pfam" id="PF01738"/>
    </source>
</evidence>
<dbReference type="Proteomes" id="UP000094527">
    <property type="component" value="Unassembled WGS sequence"/>
</dbReference>
<dbReference type="GO" id="GO:0016787">
    <property type="term" value="F:hydrolase activity"/>
    <property type="evidence" value="ECO:0007669"/>
    <property type="project" value="InterPro"/>
</dbReference>
<feature type="domain" description="Dienelactone hydrolase" evidence="3">
    <location>
        <begin position="238"/>
        <end position="377"/>
    </location>
</feature>
<dbReference type="SUPFAM" id="SSF53474">
    <property type="entry name" value="alpha/beta-Hydrolases"/>
    <property type="match status" value="1"/>
</dbReference>
<evidence type="ECO:0000256" key="2">
    <source>
        <dbReference type="SAM" id="SignalP"/>
    </source>
</evidence>
<dbReference type="EMBL" id="LJIJ01000366">
    <property type="protein sequence ID" value="ODM98296.1"/>
    <property type="molecule type" value="Genomic_DNA"/>
</dbReference>
<dbReference type="Gene3D" id="3.40.50.1820">
    <property type="entry name" value="alpha/beta hydrolase"/>
    <property type="match status" value="1"/>
</dbReference>
<evidence type="ECO:0000313" key="4">
    <source>
        <dbReference type="EMBL" id="ODM98296.1"/>
    </source>
</evidence>
<dbReference type="PANTHER" id="PTHR47668">
    <property type="entry name" value="DIENELACTONE HYDROLASE FAMILY PROTEIN (AFU_ORTHOLOGUE AFUA_6G01940)"/>
    <property type="match status" value="1"/>
</dbReference>
<dbReference type="OMA" id="FGFHPHV"/>
<dbReference type="AlphaFoldDB" id="A0A1D2MZ25"/>
<dbReference type="Pfam" id="PF01738">
    <property type="entry name" value="DLH"/>
    <property type="match status" value="1"/>
</dbReference>
<evidence type="ECO:0000256" key="1">
    <source>
        <dbReference type="SAM" id="MobiDB-lite"/>
    </source>
</evidence>
<protein>
    <submittedName>
        <fullName evidence="4">Putative AIM2 family protein C30D10.14</fullName>
    </submittedName>
</protein>
<dbReference type="InterPro" id="IPR029058">
    <property type="entry name" value="AB_hydrolase_fold"/>
</dbReference>
<feature type="chain" id="PRO_5008904769" evidence="2">
    <location>
        <begin position="20"/>
        <end position="379"/>
    </location>
</feature>
<dbReference type="InterPro" id="IPR002925">
    <property type="entry name" value="Dienelactn_hydro"/>
</dbReference>